<dbReference type="PANTHER" id="PTHR47728">
    <property type="entry name" value="RAB GTPASE-ACTIVATING PROTEIN 1-LIKE"/>
    <property type="match status" value="1"/>
</dbReference>
<protein>
    <submittedName>
        <fullName evidence="3">RAB GTPase activating protein 1-like</fullName>
    </submittedName>
</protein>
<proteinExistence type="predicted"/>
<evidence type="ECO:0000256" key="1">
    <source>
        <dbReference type="SAM" id="Coils"/>
    </source>
</evidence>
<reference evidence="3" key="3">
    <citation type="submission" date="2025-09" db="UniProtKB">
        <authorList>
            <consortium name="Ensembl"/>
        </authorList>
    </citation>
    <scope>IDENTIFICATION</scope>
</reference>
<evidence type="ECO:0000313" key="3">
    <source>
        <dbReference type="Ensembl" id="ENSHHUP00000072055.1"/>
    </source>
</evidence>
<dbReference type="AlphaFoldDB" id="A0A4W5QDL3"/>
<dbReference type="Ensembl" id="ENSHHUT00000074445.1">
    <property type="protein sequence ID" value="ENSHHUP00000072055.1"/>
    <property type="gene ID" value="ENSHHUG00000042305.1"/>
</dbReference>
<evidence type="ECO:0000313" key="4">
    <source>
        <dbReference type="Proteomes" id="UP000314982"/>
    </source>
</evidence>
<dbReference type="STRING" id="62062.ENSHHUP00000072055"/>
<dbReference type="GeneTree" id="ENSGT00940000154611"/>
<feature type="region of interest" description="Disordered" evidence="2">
    <location>
        <begin position="208"/>
        <end position="230"/>
    </location>
</feature>
<sequence length="296" mass="34423">MMEEISITVAYDAHVINQICEEDILASLVALSKPPKPVPTKKLKKFEKEYQTLRESQLQQEDPIDRYQRENRRLQEASMRLEQENDDLAHELVTSKIALRTDLDQAEDKADVLNKELLCTKQRLVETEEEKRRQAEETAQIKEVFRRELEKAESEIKKTTAIITEYKQVGSRDIRLTWYMCVSLSLPASLQSKVMACERCREVFSKEGPLQMPAPSRDNRDSELDEEKDSLKSQLRELELELAQTKLQLVEAKCKIQKHTHRIICLNTHTQMHARTHTPTKTHTNTHTLTPCSIMK</sequence>
<name>A0A4W5QDL3_9TELE</name>
<reference evidence="4" key="1">
    <citation type="submission" date="2018-06" db="EMBL/GenBank/DDBJ databases">
        <title>Genome assembly of Danube salmon.</title>
        <authorList>
            <person name="Macqueen D.J."/>
            <person name="Gundappa M.K."/>
        </authorList>
    </citation>
    <scope>NUCLEOTIDE SEQUENCE [LARGE SCALE GENOMIC DNA]</scope>
</reference>
<reference evidence="3" key="2">
    <citation type="submission" date="2025-08" db="UniProtKB">
        <authorList>
            <consortium name="Ensembl"/>
        </authorList>
    </citation>
    <scope>IDENTIFICATION</scope>
</reference>
<keyword evidence="4" id="KW-1185">Reference proteome</keyword>
<evidence type="ECO:0000256" key="2">
    <source>
        <dbReference type="SAM" id="MobiDB-lite"/>
    </source>
</evidence>
<accession>A0A4W5QDL3</accession>
<dbReference type="PANTHER" id="PTHR47728:SF1">
    <property type="entry name" value="RAB GTPASE ACTIVATING PROTEIN 1 LIKE"/>
    <property type="match status" value="1"/>
</dbReference>
<keyword evidence="1" id="KW-0175">Coiled coil</keyword>
<organism evidence="3 4">
    <name type="scientific">Hucho hucho</name>
    <name type="common">huchen</name>
    <dbReference type="NCBI Taxonomy" id="62062"/>
    <lineage>
        <taxon>Eukaryota</taxon>
        <taxon>Metazoa</taxon>
        <taxon>Chordata</taxon>
        <taxon>Craniata</taxon>
        <taxon>Vertebrata</taxon>
        <taxon>Euteleostomi</taxon>
        <taxon>Actinopterygii</taxon>
        <taxon>Neopterygii</taxon>
        <taxon>Teleostei</taxon>
        <taxon>Protacanthopterygii</taxon>
        <taxon>Salmoniformes</taxon>
        <taxon>Salmonidae</taxon>
        <taxon>Salmoninae</taxon>
        <taxon>Hucho</taxon>
    </lineage>
</organism>
<dbReference type="Proteomes" id="UP000314982">
    <property type="component" value="Unassembled WGS sequence"/>
</dbReference>
<feature type="coiled-coil region" evidence="1">
    <location>
        <begin position="64"/>
        <end position="169"/>
    </location>
</feature>